<dbReference type="CDD" id="cd12155">
    <property type="entry name" value="PGDH_1"/>
    <property type="match status" value="1"/>
</dbReference>
<dbReference type="PANTHER" id="PTHR43333:SF1">
    <property type="entry name" value="D-ISOMER SPECIFIC 2-HYDROXYACID DEHYDROGENASE NAD-BINDING DOMAIN-CONTAINING PROTEIN"/>
    <property type="match status" value="1"/>
</dbReference>
<dbReference type="SUPFAM" id="SSF51735">
    <property type="entry name" value="NAD(P)-binding Rossmann-fold domains"/>
    <property type="match status" value="1"/>
</dbReference>
<comment type="similarity">
    <text evidence="1 4">Belongs to the D-isomer specific 2-hydroxyacid dehydrogenase family.</text>
</comment>
<dbReference type="Proteomes" id="UP000713904">
    <property type="component" value="Unassembled WGS sequence"/>
</dbReference>
<dbReference type="InterPro" id="IPR036291">
    <property type="entry name" value="NAD(P)-bd_dom_sf"/>
</dbReference>
<feature type="domain" description="D-isomer specific 2-hydroxyacid dehydrogenase catalytic" evidence="5">
    <location>
        <begin position="4"/>
        <end position="313"/>
    </location>
</feature>
<comment type="caution">
    <text evidence="7">The sequence shown here is derived from an EMBL/GenBank/DDBJ whole genome shotgun (WGS) entry which is preliminary data.</text>
</comment>
<evidence type="ECO:0000256" key="4">
    <source>
        <dbReference type="RuleBase" id="RU003719"/>
    </source>
</evidence>
<dbReference type="EMBL" id="JABGBW010000005">
    <property type="protein sequence ID" value="MBC2576415.1"/>
    <property type="molecule type" value="Genomic_DNA"/>
</dbReference>
<dbReference type="Gene3D" id="3.40.50.720">
    <property type="entry name" value="NAD(P)-binding Rossmann-like Domain"/>
    <property type="match status" value="2"/>
</dbReference>
<accession>A0ABR6TM69</accession>
<feature type="domain" description="D-isomer specific 2-hydroxyacid dehydrogenase NAD-binding" evidence="6">
    <location>
        <begin position="113"/>
        <end position="284"/>
    </location>
</feature>
<gene>
    <name evidence="7" type="ORF">HLB29_06920</name>
</gene>
<evidence type="ECO:0000256" key="1">
    <source>
        <dbReference type="ARBA" id="ARBA00005854"/>
    </source>
</evidence>
<evidence type="ECO:0000256" key="3">
    <source>
        <dbReference type="ARBA" id="ARBA00023027"/>
    </source>
</evidence>
<dbReference type="InterPro" id="IPR006139">
    <property type="entry name" value="D-isomer_2_OHA_DH_cat_dom"/>
</dbReference>
<dbReference type="SUPFAM" id="SSF52283">
    <property type="entry name" value="Formate/glycerate dehydrogenase catalytic domain-like"/>
    <property type="match status" value="1"/>
</dbReference>
<dbReference type="PANTHER" id="PTHR43333">
    <property type="entry name" value="2-HACID_DH_C DOMAIN-CONTAINING PROTEIN"/>
    <property type="match status" value="1"/>
</dbReference>
<proteinExistence type="inferred from homology"/>
<keyword evidence="8" id="KW-1185">Reference proteome</keyword>
<dbReference type="InterPro" id="IPR029753">
    <property type="entry name" value="D-isomer_DH_CS"/>
</dbReference>
<evidence type="ECO:0000259" key="5">
    <source>
        <dbReference type="Pfam" id="PF00389"/>
    </source>
</evidence>
<keyword evidence="3" id="KW-0520">NAD</keyword>
<organism evidence="7 8">
    <name type="scientific">Peptostreptococcus canis</name>
    <dbReference type="NCBI Taxonomy" id="1159213"/>
    <lineage>
        <taxon>Bacteria</taxon>
        <taxon>Bacillati</taxon>
        <taxon>Bacillota</taxon>
        <taxon>Clostridia</taxon>
        <taxon>Peptostreptococcales</taxon>
        <taxon>Peptostreptococcaceae</taxon>
        <taxon>Peptostreptococcus</taxon>
    </lineage>
</organism>
<dbReference type="Pfam" id="PF02826">
    <property type="entry name" value="2-Hacid_dh_C"/>
    <property type="match status" value="1"/>
</dbReference>
<protein>
    <submittedName>
        <fullName evidence="7">Dihydrofolate reductase</fullName>
    </submittedName>
</protein>
<name>A0ABR6TM69_9FIRM</name>
<sequence>MKILINRNLGKEKMKEIEELGYEIIFIPEKELYNTTKEELGKKYDLNKVYEVDVWFTYMGFDFLDITKMKNLKYVHLTSAGINQVPVDYLEENNIYLSNNTTGYAVPMAESIVMYILEVYKNSYKMFKSQEEKNWKTDMSWMELAGKKVGFLGTGNIAKEAAKRLRAFEVDIWGVNTDGRDIEFFDRCFSVKEMDLFFKECDVVIGLMPATDKTTGIVNSSKFEIMKKDSIFINIGRGNLVNERDLEKYVSKFRGVVLDVVENEPLSKDSILWECENVIITPHNSWVSENNINRLGIRVYENLKSFIETGRPNYYMRDIKRGY</sequence>
<reference evidence="7 8" key="1">
    <citation type="submission" date="2020-05" db="EMBL/GenBank/DDBJ databases">
        <title>Draft genome of xy-202 and genomic insight in genome of the genus Peptostreptococcus.</title>
        <authorList>
            <person name="Zhang Z."/>
        </authorList>
    </citation>
    <scope>NUCLEOTIDE SEQUENCE [LARGE SCALE GENOMIC DNA]</scope>
    <source>
        <strain evidence="7 8">DSM 27025</strain>
    </source>
</reference>
<evidence type="ECO:0000256" key="2">
    <source>
        <dbReference type="ARBA" id="ARBA00023002"/>
    </source>
</evidence>
<evidence type="ECO:0000259" key="6">
    <source>
        <dbReference type="Pfam" id="PF02826"/>
    </source>
</evidence>
<evidence type="ECO:0000313" key="7">
    <source>
        <dbReference type="EMBL" id="MBC2576415.1"/>
    </source>
</evidence>
<evidence type="ECO:0000313" key="8">
    <source>
        <dbReference type="Proteomes" id="UP000713904"/>
    </source>
</evidence>
<keyword evidence="2 4" id="KW-0560">Oxidoreductase</keyword>
<dbReference type="InterPro" id="IPR006140">
    <property type="entry name" value="D-isomer_DH_NAD-bd"/>
</dbReference>
<dbReference type="Pfam" id="PF00389">
    <property type="entry name" value="2-Hacid_dh"/>
    <property type="match status" value="1"/>
</dbReference>
<dbReference type="PROSITE" id="PS00671">
    <property type="entry name" value="D_2_HYDROXYACID_DH_3"/>
    <property type="match status" value="1"/>
</dbReference>
<dbReference type="RefSeq" id="WP_185624435.1">
    <property type="nucleotide sequence ID" value="NZ_JABGBW010000005.1"/>
</dbReference>